<dbReference type="SMART" id="SM00925">
    <property type="entry name" value="MltA"/>
    <property type="match status" value="1"/>
</dbReference>
<evidence type="ECO:0000259" key="8">
    <source>
        <dbReference type="SMART" id="SM00925"/>
    </source>
</evidence>
<dbReference type="SUPFAM" id="SSF50685">
    <property type="entry name" value="Barwin-like endoglucanases"/>
    <property type="match status" value="1"/>
</dbReference>
<evidence type="ECO:0000256" key="6">
    <source>
        <dbReference type="SAM" id="MobiDB-lite"/>
    </source>
</evidence>
<proteinExistence type="predicted"/>
<dbReference type="Proteomes" id="UP001476950">
    <property type="component" value="Unassembled WGS sequence"/>
</dbReference>
<dbReference type="RefSeq" id="WP_242033501.1">
    <property type="nucleotide sequence ID" value="NZ_JAMPLM010000009.1"/>
</dbReference>
<dbReference type="Pfam" id="PF03562">
    <property type="entry name" value="MltA"/>
    <property type="match status" value="1"/>
</dbReference>
<organism evidence="9 10">
    <name type="scientific">Stenomitos frigidus AS-A4</name>
    <dbReference type="NCBI Taxonomy" id="2933935"/>
    <lineage>
        <taxon>Bacteria</taxon>
        <taxon>Bacillati</taxon>
        <taxon>Cyanobacteriota</taxon>
        <taxon>Cyanophyceae</taxon>
        <taxon>Leptolyngbyales</taxon>
        <taxon>Leptolyngbyaceae</taxon>
        <taxon>Stenomitos</taxon>
    </lineage>
</organism>
<comment type="catalytic activity">
    <reaction evidence="1">
        <text>Exolytic cleavage of the (1-&gt;4)-beta-glycosidic linkage between N-acetylmuramic acid (MurNAc) and N-acetylglucosamine (GlcNAc) residues in peptidoglycan, from either the reducing or the non-reducing ends of the peptidoglycan chains, with concomitant formation of a 1,6-anhydrobond in the MurNAc residue.</text>
        <dbReference type="EC" id="4.2.2.n1"/>
    </reaction>
</comment>
<accession>A0ABV0KJ19</accession>
<evidence type="ECO:0000256" key="2">
    <source>
        <dbReference type="ARBA" id="ARBA00012587"/>
    </source>
</evidence>
<dbReference type="InterPro" id="IPR036908">
    <property type="entry name" value="RlpA-like_sf"/>
</dbReference>
<evidence type="ECO:0000256" key="5">
    <source>
        <dbReference type="ARBA" id="ARBA00030918"/>
    </source>
</evidence>
<comment type="caution">
    <text evidence="9">The sequence shown here is derived from an EMBL/GenBank/DDBJ whole genome shotgun (WGS) entry which is preliminary data.</text>
</comment>
<dbReference type="InterPro" id="IPR005300">
    <property type="entry name" value="MltA_B"/>
</dbReference>
<evidence type="ECO:0000256" key="1">
    <source>
        <dbReference type="ARBA" id="ARBA00001420"/>
    </source>
</evidence>
<evidence type="ECO:0000256" key="3">
    <source>
        <dbReference type="ARBA" id="ARBA00023239"/>
    </source>
</evidence>
<dbReference type="PROSITE" id="PS51257">
    <property type="entry name" value="PROKAR_LIPOPROTEIN"/>
    <property type="match status" value="1"/>
</dbReference>
<dbReference type="Gene3D" id="2.40.40.10">
    <property type="entry name" value="RlpA-like domain"/>
    <property type="match status" value="2"/>
</dbReference>
<feature type="signal peptide" evidence="7">
    <location>
        <begin position="1"/>
        <end position="34"/>
    </location>
</feature>
<dbReference type="PANTHER" id="PTHR30124:SF0">
    <property type="entry name" value="MEMBRANE-BOUND LYTIC MUREIN TRANSGLYCOSYLASE A"/>
    <property type="match status" value="1"/>
</dbReference>
<gene>
    <name evidence="9" type="ORF">NDI38_12505</name>
</gene>
<keyword evidence="10" id="KW-1185">Reference proteome</keyword>
<dbReference type="CDD" id="cd14668">
    <property type="entry name" value="mlta_B"/>
    <property type="match status" value="1"/>
</dbReference>
<protein>
    <recommendedName>
        <fullName evidence="2">peptidoglycan lytic exotransglycosylase</fullName>
        <ecNumber evidence="2">4.2.2.n1</ecNumber>
    </recommendedName>
    <alternativeName>
        <fullName evidence="5">Murein hydrolase A</fullName>
    </alternativeName>
</protein>
<dbReference type="EMBL" id="JAMPLM010000009">
    <property type="protein sequence ID" value="MEP1059261.1"/>
    <property type="molecule type" value="Genomic_DNA"/>
</dbReference>
<keyword evidence="7" id="KW-0732">Signal</keyword>
<dbReference type="InterPro" id="IPR026044">
    <property type="entry name" value="MltA"/>
</dbReference>
<evidence type="ECO:0000313" key="9">
    <source>
        <dbReference type="EMBL" id="MEP1059261.1"/>
    </source>
</evidence>
<evidence type="ECO:0000313" key="10">
    <source>
        <dbReference type="Proteomes" id="UP001476950"/>
    </source>
</evidence>
<dbReference type="Pfam" id="PF06725">
    <property type="entry name" value="3D"/>
    <property type="match status" value="1"/>
</dbReference>
<keyword evidence="3" id="KW-0456">Lyase</keyword>
<feature type="region of interest" description="Disordered" evidence="6">
    <location>
        <begin position="31"/>
        <end position="70"/>
    </location>
</feature>
<dbReference type="PANTHER" id="PTHR30124">
    <property type="entry name" value="MEMBRANE-BOUND LYTIC MUREIN TRANSGLYCOSYLASE A"/>
    <property type="match status" value="1"/>
</dbReference>
<dbReference type="Gene3D" id="2.40.240.50">
    <property type="entry name" value="Barwin-like endoglucanases"/>
    <property type="match status" value="1"/>
</dbReference>
<keyword evidence="4" id="KW-0961">Cell wall biogenesis/degradation</keyword>
<evidence type="ECO:0000256" key="7">
    <source>
        <dbReference type="SAM" id="SignalP"/>
    </source>
</evidence>
<reference evidence="9 10" key="1">
    <citation type="submission" date="2022-04" db="EMBL/GenBank/DDBJ databases">
        <title>Positive selection, recombination, and allopatry shape intraspecific diversity of widespread and dominant cyanobacteria.</title>
        <authorList>
            <person name="Wei J."/>
            <person name="Shu W."/>
            <person name="Hu C."/>
        </authorList>
    </citation>
    <scope>NUCLEOTIDE SEQUENCE [LARGE SCALE GENOMIC DNA]</scope>
    <source>
        <strain evidence="9 10">AS-A4</strain>
    </source>
</reference>
<evidence type="ECO:0000256" key="4">
    <source>
        <dbReference type="ARBA" id="ARBA00023316"/>
    </source>
</evidence>
<dbReference type="InterPro" id="IPR010611">
    <property type="entry name" value="3D_dom"/>
</dbReference>
<feature type="compositionally biased region" description="Pro residues" evidence="6">
    <location>
        <begin position="32"/>
        <end position="48"/>
    </location>
</feature>
<dbReference type="PIRSF" id="PIRSF019422">
    <property type="entry name" value="MltA"/>
    <property type="match status" value="1"/>
</dbReference>
<dbReference type="EC" id="4.2.2.n1" evidence="2"/>
<feature type="chain" id="PRO_5046670679" description="peptidoglycan lytic exotransglycosylase" evidence="7">
    <location>
        <begin position="35"/>
        <end position="408"/>
    </location>
</feature>
<sequence>MTRAMLTASQWTIACAGCLLLGGLPLALSQPAPAPSEAPPDRPSPVLPKPTNTAKPLLPSAPFPKKSQLLGDFSTRDDRRTLLTAVDHSLRYLQTERAIAGYRQSRVSGISRERVYQSLKRFRQLLLTQPSAAALQAAIEREFVVYQAAGNDGQGTVAFTGYFEPVYTASRLPTVEFRYPLFRVPPNLASWSKPHPTRLQLEGADGLQRHSRLKGLELVWLRDRLEAFLIQVQGSARLQLTDGSVMTVGHAGTTDYPYTGIGRELVKAGKFKLEDLTLPRLLQYLADNPADRDVYLPRNNRFVFFRPTGGAAATGSIGVPVTAERSIATDKTKFPPGAIALIQTQIPYVNAAGQLENRVVRRYVLDQDTGGAIKGAGRVDLFMGTGKLAGDRAGLINATGQLYYLLLK</sequence>
<name>A0ABV0KJ19_9CYAN</name>
<feature type="domain" description="Lytic transglycosylase MltA" evidence="8">
    <location>
        <begin position="166"/>
        <end position="306"/>
    </location>
</feature>
<dbReference type="CDD" id="cd14485">
    <property type="entry name" value="mltA_like_LT_A"/>
    <property type="match status" value="1"/>
</dbReference>